<keyword evidence="1" id="KW-0812">Transmembrane</keyword>
<accession>A0A4D6NHT4</accession>
<evidence type="ECO:0000313" key="2">
    <source>
        <dbReference type="EMBL" id="QCE12918.1"/>
    </source>
</evidence>
<organism evidence="2 3">
    <name type="scientific">Vigna unguiculata</name>
    <name type="common">Cowpea</name>
    <dbReference type="NCBI Taxonomy" id="3917"/>
    <lineage>
        <taxon>Eukaryota</taxon>
        <taxon>Viridiplantae</taxon>
        <taxon>Streptophyta</taxon>
        <taxon>Embryophyta</taxon>
        <taxon>Tracheophyta</taxon>
        <taxon>Spermatophyta</taxon>
        <taxon>Magnoliopsida</taxon>
        <taxon>eudicotyledons</taxon>
        <taxon>Gunneridae</taxon>
        <taxon>Pentapetalae</taxon>
        <taxon>rosids</taxon>
        <taxon>fabids</taxon>
        <taxon>Fabales</taxon>
        <taxon>Fabaceae</taxon>
        <taxon>Papilionoideae</taxon>
        <taxon>50 kb inversion clade</taxon>
        <taxon>NPAAA clade</taxon>
        <taxon>indigoferoid/millettioid clade</taxon>
        <taxon>Phaseoleae</taxon>
        <taxon>Vigna</taxon>
    </lineage>
</organism>
<dbReference type="Proteomes" id="UP000501690">
    <property type="component" value="Linkage Group LG10"/>
</dbReference>
<evidence type="ECO:0000313" key="3">
    <source>
        <dbReference type="Proteomes" id="UP000501690"/>
    </source>
</evidence>
<dbReference type="EMBL" id="CP039354">
    <property type="protein sequence ID" value="QCE12918.1"/>
    <property type="molecule type" value="Genomic_DNA"/>
</dbReference>
<sequence>MEILFPRATFGGIKRNLRRQRYRRLHGGAATGRRKMAIIQLRGPRRHWRLRTSGRFRWLMRSPLKMLAKLKNVYMNLMLKMAGKTRAINSDKIFGAKRIPNPRHVSKKYACDEFEARILFEISKTLVPSYELHSISRGKGTLKESKEMETKANAESFWTWNADKNADQKQFSVTKFLGNNNKPPKARTSVLGPGFGAGIGCGAGIGLGLVGGLGFEGWSPFNHLRLVFGLGMGCGVGVGFGFGQGIGYDFNFRTRKSRKSDKRFSDPHKTIVIQI</sequence>
<keyword evidence="3" id="KW-1185">Reference proteome</keyword>
<reference evidence="2 3" key="1">
    <citation type="submission" date="2019-04" db="EMBL/GenBank/DDBJ databases">
        <title>An improved genome assembly and genetic linkage map for asparagus bean, Vigna unguiculata ssp. sesquipedialis.</title>
        <authorList>
            <person name="Xia Q."/>
            <person name="Zhang R."/>
            <person name="Dong Y."/>
        </authorList>
    </citation>
    <scope>NUCLEOTIDE SEQUENCE [LARGE SCALE GENOMIC DNA]</scope>
    <source>
        <tissue evidence="2">Leaf</tissue>
    </source>
</reference>
<proteinExistence type="predicted"/>
<keyword evidence="1" id="KW-0472">Membrane</keyword>
<feature type="transmembrane region" description="Helical" evidence="1">
    <location>
        <begin position="190"/>
        <end position="215"/>
    </location>
</feature>
<gene>
    <name evidence="2" type="ORF">DEO72_LG10g4169</name>
</gene>
<feature type="transmembrane region" description="Helical" evidence="1">
    <location>
        <begin position="227"/>
        <end position="250"/>
    </location>
</feature>
<dbReference type="AlphaFoldDB" id="A0A4D6NHT4"/>
<dbReference type="InterPro" id="IPR053288">
    <property type="entry name" value="TGD_Bridge_Protein"/>
</dbReference>
<name>A0A4D6NHT4_VIGUN</name>
<evidence type="ECO:0000256" key="1">
    <source>
        <dbReference type="SAM" id="Phobius"/>
    </source>
</evidence>
<keyword evidence="1" id="KW-1133">Transmembrane helix</keyword>
<protein>
    <submittedName>
        <fullName evidence="2">Uncharacterized protein</fullName>
    </submittedName>
</protein>
<dbReference type="PANTHER" id="PTHR34201">
    <property type="entry name" value="GLYCINE-RICH PROTEIN"/>
    <property type="match status" value="1"/>
</dbReference>
<dbReference type="PANTHER" id="PTHR34201:SF6">
    <property type="entry name" value="GLYCINE-RICH PROTEIN"/>
    <property type="match status" value="1"/>
</dbReference>